<dbReference type="Pfam" id="PF01569">
    <property type="entry name" value="PAP2"/>
    <property type="match status" value="1"/>
</dbReference>
<evidence type="ECO:0000313" key="4">
    <source>
        <dbReference type="Proteomes" id="UP000281708"/>
    </source>
</evidence>
<dbReference type="RefSeq" id="WP_121804136.1">
    <property type="nucleotide sequence ID" value="NZ_RDBE01000001.1"/>
</dbReference>
<organism evidence="3 4">
    <name type="scientific">Nocardioides mangrovicus</name>
    <dbReference type="NCBI Taxonomy" id="2478913"/>
    <lineage>
        <taxon>Bacteria</taxon>
        <taxon>Bacillati</taxon>
        <taxon>Actinomycetota</taxon>
        <taxon>Actinomycetes</taxon>
        <taxon>Propionibacteriales</taxon>
        <taxon>Nocardioidaceae</taxon>
        <taxon>Nocardioides</taxon>
    </lineage>
</organism>
<feature type="transmembrane region" description="Helical" evidence="1">
    <location>
        <begin position="24"/>
        <end position="46"/>
    </location>
</feature>
<accession>A0A3L8P5G3</accession>
<feature type="transmembrane region" description="Helical" evidence="1">
    <location>
        <begin position="101"/>
        <end position="122"/>
    </location>
</feature>
<keyword evidence="4" id="KW-1185">Reference proteome</keyword>
<feature type="transmembrane region" description="Helical" evidence="1">
    <location>
        <begin position="72"/>
        <end position="94"/>
    </location>
</feature>
<name>A0A3L8P5G3_9ACTN</name>
<dbReference type="Proteomes" id="UP000281708">
    <property type="component" value="Unassembled WGS sequence"/>
</dbReference>
<reference evidence="3 4" key="1">
    <citation type="submission" date="2018-10" db="EMBL/GenBank/DDBJ databases">
        <title>Marmoricola sp. 4Q3S-7 whole genome shotgun sequence.</title>
        <authorList>
            <person name="Li F."/>
        </authorList>
    </citation>
    <scope>NUCLEOTIDE SEQUENCE [LARGE SCALE GENOMIC DNA]</scope>
    <source>
        <strain evidence="3 4">4Q3S-7</strain>
    </source>
</reference>
<feature type="transmembrane region" description="Helical" evidence="1">
    <location>
        <begin position="142"/>
        <end position="159"/>
    </location>
</feature>
<proteinExistence type="predicted"/>
<gene>
    <name evidence="3" type="ORF">D9V37_00195</name>
</gene>
<dbReference type="EMBL" id="RDBE01000001">
    <property type="protein sequence ID" value="RLV50455.1"/>
    <property type="molecule type" value="Genomic_DNA"/>
</dbReference>
<feature type="transmembrane region" description="Helical" evidence="1">
    <location>
        <begin position="166"/>
        <end position="187"/>
    </location>
</feature>
<comment type="caution">
    <text evidence="3">The sequence shown here is derived from an EMBL/GenBank/DDBJ whole genome shotgun (WGS) entry which is preliminary data.</text>
</comment>
<dbReference type="AlphaFoldDB" id="A0A3L8P5G3"/>
<keyword evidence="1" id="KW-0472">Membrane</keyword>
<evidence type="ECO:0000313" key="3">
    <source>
        <dbReference type="EMBL" id="RLV50455.1"/>
    </source>
</evidence>
<dbReference type="InterPro" id="IPR000326">
    <property type="entry name" value="PAP2/HPO"/>
</dbReference>
<feature type="domain" description="Phosphatidic acid phosphatase type 2/haloperoxidase" evidence="2">
    <location>
        <begin position="129"/>
        <end position="208"/>
    </location>
</feature>
<dbReference type="InterPro" id="IPR036938">
    <property type="entry name" value="PAP2/HPO_sf"/>
</dbReference>
<protein>
    <submittedName>
        <fullName evidence="3">Phosphatase PAP2 family protein</fullName>
    </submittedName>
</protein>
<evidence type="ECO:0000259" key="2">
    <source>
        <dbReference type="Pfam" id="PF01569"/>
    </source>
</evidence>
<keyword evidence="1" id="KW-0812">Transmembrane</keyword>
<sequence>MSASTLQPTRVVIPAPATTRRGGAAALVGTVALLGLLYALVVLWPLGRWVDERVTVRVAQAAGREAHTAETLLALESAATVAAVLVAVLVVGVVRSRVPDAIAAVAAAGLAALATETLKLAVLSRPETSGFSLLPGTGSFPSGHVTIAVATAVAVVRVAPPRARAVTGVVAATLSGLVGAAVVVAGWHRPGDVAAGVLVAVIAHQATALAAARLSRSGRRAGCR</sequence>
<evidence type="ECO:0000256" key="1">
    <source>
        <dbReference type="SAM" id="Phobius"/>
    </source>
</evidence>
<dbReference type="SUPFAM" id="SSF48317">
    <property type="entry name" value="Acid phosphatase/Vanadium-dependent haloperoxidase"/>
    <property type="match status" value="1"/>
</dbReference>
<dbReference type="CDD" id="cd01610">
    <property type="entry name" value="PAP2_like"/>
    <property type="match status" value="1"/>
</dbReference>
<feature type="transmembrane region" description="Helical" evidence="1">
    <location>
        <begin position="193"/>
        <end position="214"/>
    </location>
</feature>
<keyword evidence="1" id="KW-1133">Transmembrane helix</keyword>
<dbReference type="Gene3D" id="1.20.144.10">
    <property type="entry name" value="Phosphatidic acid phosphatase type 2/haloperoxidase"/>
    <property type="match status" value="1"/>
</dbReference>